<dbReference type="KEGG" id="aey:CDG81_15705"/>
<reference evidence="2 5" key="2">
    <citation type="submission" date="2017-08" db="EMBL/GenBank/DDBJ databases">
        <title>The complete genome sequence of moderately halophilic actinomycete Actinopolyspora erythraea YIM 90600, the producer of novel erythromycin, novel actinopolysporins A-C and tubercidin.</title>
        <authorList>
            <person name="Yin M."/>
            <person name="Tang S."/>
        </authorList>
    </citation>
    <scope>NUCLEOTIDE SEQUENCE [LARGE SCALE GENOMIC DNA]</scope>
    <source>
        <strain evidence="2 5">YIM 90600</strain>
    </source>
</reference>
<keyword evidence="1" id="KW-1133">Transmembrane helix</keyword>
<accession>A0A099D4M5</accession>
<dbReference type="AlphaFoldDB" id="A0A099D4M5"/>
<evidence type="ECO:0000313" key="5">
    <source>
        <dbReference type="Proteomes" id="UP000215043"/>
    </source>
</evidence>
<dbReference type="HOGENOM" id="CLU_196127_0_1_11"/>
<sequence>MNATQTGLIAGLILGVAVTTGGFTAFLVTLAVGLIGFAVGRFVDGDMEFGDLFGRGKDR</sequence>
<evidence type="ECO:0000313" key="2">
    <source>
        <dbReference type="EMBL" id="ASU79481.1"/>
    </source>
</evidence>
<name>A0A099D4M5_9ACTN</name>
<dbReference type="eggNOG" id="ENOG5033FQ1">
    <property type="taxonomic scope" value="Bacteria"/>
</dbReference>
<keyword evidence="1" id="KW-0472">Membrane</keyword>
<dbReference type="RefSeq" id="WP_043574376.1">
    <property type="nucleotide sequence ID" value="NZ_CP022752.1"/>
</dbReference>
<protein>
    <submittedName>
        <fullName evidence="3">Membrane protein</fullName>
    </submittedName>
</protein>
<dbReference type="EMBL" id="CP022752">
    <property type="protein sequence ID" value="ASU79481.1"/>
    <property type="molecule type" value="Genomic_DNA"/>
</dbReference>
<dbReference type="Proteomes" id="UP000215043">
    <property type="component" value="Chromosome"/>
</dbReference>
<evidence type="ECO:0000313" key="3">
    <source>
        <dbReference type="EMBL" id="KGI80891.1"/>
    </source>
</evidence>
<dbReference type="OrthoDB" id="4954175at2"/>
<organism evidence="2 5">
    <name type="scientific">Actinopolyspora erythraea</name>
    <dbReference type="NCBI Taxonomy" id="414996"/>
    <lineage>
        <taxon>Bacteria</taxon>
        <taxon>Bacillati</taxon>
        <taxon>Actinomycetota</taxon>
        <taxon>Actinomycetes</taxon>
        <taxon>Actinopolysporales</taxon>
        <taxon>Actinopolysporaceae</taxon>
        <taxon>Actinopolyspora</taxon>
    </lineage>
</organism>
<keyword evidence="4" id="KW-1185">Reference proteome</keyword>
<proteinExistence type="predicted"/>
<gene>
    <name evidence="2" type="ORF">CDG81_15705</name>
    <name evidence="3" type="ORF">IL38_14055</name>
</gene>
<feature type="transmembrane region" description="Helical" evidence="1">
    <location>
        <begin position="12"/>
        <end position="39"/>
    </location>
</feature>
<evidence type="ECO:0000256" key="1">
    <source>
        <dbReference type="SAM" id="Phobius"/>
    </source>
</evidence>
<dbReference type="Proteomes" id="UP000029737">
    <property type="component" value="Unassembled WGS sequence"/>
</dbReference>
<dbReference type="EMBL" id="JPMV01000025">
    <property type="protein sequence ID" value="KGI80891.1"/>
    <property type="molecule type" value="Genomic_DNA"/>
</dbReference>
<reference evidence="3 4" key="1">
    <citation type="journal article" date="2014" name="PLoS ONE">
        <title>Identification and Characterization of a New Erythromycin Biosynthetic Gene Cluster in Actinopolyspora erythraea YIM90600, a Novel Erythronolide-Producing Halophilic Actinomycete Isolated from Salt Field.</title>
        <authorList>
            <person name="Chen D."/>
            <person name="Feng J."/>
            <person name="Huang L."/>
            <person name="Zhang Q."/>
            <person name="Wu J."/>
            <person name="Zhu X."/>
            <person name="Duan Y."/>
            <person name="Xu Z."/>
        </authorList>
    </citation>
    <scope>NUCLEOTIDE SEQUENCE [LARGE SCALE GENOMIC DNA]</scope>
    <source>
        <strain evidence="3 4">YIM90600</strain>
    </source>
</reference>
<keyword evidence="1" id="KW-0812">Transmembrane</keyword>
<evidence type="ECO:0000313" key="4">
    <source>
        <dbReference type="Proteomes" id="UP000029737"/>
    </source>
</evidence>